<comment type="catalytic activity">
    <reaction evidence="2">
        <text>adenosylcob(III)inamide phosphate + GTP + H(+) = adenosylcob(III)inamide-GDP + diphosphate</text>
        <dbReference type="Rhea" id="RHEA:22712"/>
        <dbReference type="ChEBI" id="CHEBI:15378"/>
        <dbReference type="ChEBI" id="CHEBI:33019"/>
        <dbReference type="ChEBI" id="CHEBI:37565"/>
        <dbReference type="ChEBI" id="CHEBI:58502"/>
        <dbReference type="ChEBI" id="CHEBI:60487"/>
        <dbReference type="EC" id="2.7.7.62"/>
    </reaction>
</comment>
<feature type="binding site" evidence="19">
    <location>
        <begin position="11"/>
        <end position="18"/>
    </location>
    <ligand>
        <name>GTP</name>
        <dbReference type="ChEBI" id="CHEBI:37565"/>
    </ligand>
</feature>
<proteinExistence type="inferred from homology"/>
<evidence type="ECO:0000256" key="11">
    <source>
        <dbReference type="ARBA" id="ARBA00022679"/>
    </source>
</evidence>
<dbReference type="EC" id="2.7.7.62" evidence="9"/>
<evidence type="ECO:0000256" key="20">
    <source>
        <dbReference type="SAM" id="MobiDB-lite"/>
    </source>
</evidence>
<reference evidence="21 22" key="1">
    <citation type="submission" date="2014-07" db="EMBL/GenBank/DDBJ databases">
        <title>Genome Sequencing of Dermacoccus nishinomiyaensis.</title>
        <authorList>
            <person name="Hong K.W."/>
            <person name="Chan K.G."/>
        </authorList>
    </citation>
    <scope>NUCLEOTIDE SEQUENCE [LARGE SCALE GENOMIC DNA]</scope>
    <source>
        <strain evidence="21 22">M25</strain>
    </source>
</reference>
<evidence type="ECO:0000256" key="17">
    <source>
        <dbReference type="ARBA" id="ARBA00030571"/>
    </source>
</evidence>
<keyword evidence="13" id="KW-0418">Kinase</keyword>
<dbReference type="CDD" id="cd00544">
    <property type="entry name" value="CobU"/>
    <property type="match status" value="1"/>
</dbReference>
<gene>
    <name evidence="21" type="ORF">HX89_07965</name>
</gene>
<dbReference type="KEGG" id="dni:HX89_07965"/>
<comment type="similarity">
    <text evidence="7">Belongs to the CobU/CobP family.</text>
</comment>
<keyword evidence="10" id="KW-0169">Cobalamin biosynthesis</keyword>
<comment type="catalytic activity">
    <reaction evidence="1">
        <text>adenosylcob(III)inamide + ATP = adenosylcob(III)inamide phosphate + ADP + H(+)</text>
        <dbReference type="Rhea" id="RHEA:15769"/>
        <dbReference type="ChEBI" id="CHEBI:2480"/>
        <dbReference type="ChEBI" id="CHEBI:15378"/>
        <dbReference type="ChEBI" id="CHEBI:30616"/>
        <dbReference type="ChEBI" id="CHEBI:58502"/>
        <dbReference type="ChEBI" id="CHEBI:456216"/>
        <dbReference type="EC" id="2.7.1.156"/>
    </reaction>
</comment>
<protein>
    <recommendedName>
        <fullName evidence="16">Adenosylcobinamide kinase</fullName>
        <ecNumber evidence="8">2.7.1.156</ecNumber>
        <ecNumber evidence="9">2.7.7.62</ecNumber>
    </recommendedName>
    <alternativeName>
        <fullName evidence="17">Adenosylcobinamide-phosphate guanylyltransferase</fullName>
    </alternativeName>
</protein>
<evidence type="ECO:0000256" key="1">
    <source>
        <dbReference type="ARBA" id="ARBA00000312"/>
    </source>
</evidence>
<dbReference type="PANTHER" id="PTHR34848">
    <property type="match status" value="1"/>
</dbReference>
<keyword evidence="11" id="KW-0808">Transferase</keyword>
<dbReference type="GeneID" id="41841083"/>
<dbReference type="GO" id="GO:0005525">
    <property type="term" value="F:GTP binding"/>
    <property type="evidence" value="ECO:0007669"/>
    <property type="project" value="UniProtKB-KW"/>
</dbReference>
<evidence type="ECO:0000256" key="9">
    <source>
        <dbReference type="ARBA" id="ARBA00012523"/>
    </source>
</evidence>
<organism evidence="21 22">
    <name type="scientific">Dermacoccus nishinomiyaensis</name>
    <dbReference type="NCBI Taxonomy" id="1274"/>
    <lineage>
        <taxon>Bacteria</taxon>
        <taxon>Bacillati</taxon>
        <taxon>Actinomycetota</taxon>
        <taxon>Actinomycetes</taxon>
        <taxon>Micrococcales</taxon>
        <taxon>Dermacoccaceae</taxon>
        <taxon>Dermacoccus</taxon>
    </lineage>
</organism>
<comment type="function">
    <text evidence="4">Catalyzes ATP-dependent phosphorylation of adenosylcobinamide and addition of GMP to adenosylcobinamide phosphate.</text>
</comment>
<keyword evidence="15 19" id="KW-0342">GTP-binding</keyword>
<comment type="pathway">
    <text evidence="6">Cofactor biosynthesis; adenosylcobalamin biosynthesis; adenosylcobalamin from cob(II)yrinate a,c-diamide: step 5/7.</text>
</comment>
<evidence type="ECO:0000256" key="6">
    <source>
        <dbReference type="ARBA" id="ARBA00005159"/>
    </source>
</evidence>
<evidence type="ECO:0000256" key="15">
    <source>
        <dbReference type="ARBA" id="ARBA00023134"/>
    </source>
</evidence>
<evidence type="ECO:0000256" key="12">
    <source>
        <dbReference type="ARBA" id="ARBA00022741"/>
    </source>
</evidence>
<evidence type="ECO:0000256" key="8">
    <source>
        <dbReference type="ARBA" id="ARBA00012016"/>
    </source>
</evidence>
<accession>A0A075JG66</accession>
<dbReference type="RefSeq" id="WP_038568379.1">
    <property type="nucleotide sequence ID" value="NZ_CP008889.1"/>
</dbReference>
<dbReference type="SUPFAM" id="SSF52540">
    <property type="entry name" value="P-loop containing nucleoside triphosphate hydrolases"/>
    <property type="match status" value="1"/>
</dbReference>
<dbReference type="GO" id="GO:0008820">
    <property type="term" value="F:cobinamide phosphate guanylyltransferase activity"/>
    <property type="evidence" value="ECO:0007669"/>
    <property type="project" value="UniProtKB-EC"/>
</dbReference>
<dbReference type="InterPro" id="IPR027417">
    <property type="entry name" value="P-loop_NTPase"/>
</dbReference>
<dbReference type="AlphaFoldDB" id="A0A075JG66"/>
<evidence type="ECO:0000256" key="7">
    <source>
        <dbReference type="ARBA" id="ARBA00007490"/>
    </source>
</evidence>
<keyword evidence="12 19" id="KW-0547">Nucleotide-binding</keyword>
<dbReference type="GO" id="GO:0005524">
    <property type="term" value="F:ATP binding"/>
    <property type="evidence" value="ECO:0007669"/>
    <property type="project" value="UniProtKB-KW"/>
</dbReference>
<comment type="pathway">
    <text evidence="5">Cofactor biosynthesis; adenosylcobalamin biosynthesis; adenosylcobalamin from cob(II)yrinate a,c-diamide: step 6/7.</text>
</comment>
<feature type="binding site" evidence="19">
    <location>
        <position position="82"/>
    </location>
    <ligand>
        <name>GTP</name>
        <dbReference type="ChEBI" id="CHEBI:37565"/>
    </ligand>
</feature>
<dbReference type="Pfam" id="PF02283">
    <property type="entry name" value="CobU"/>
    <property type="match status" value="1"/>
</dbReference>
<evidence type="ECO:0000313" key="22">
    <source>
        <dbReference type="Proteomes" id="UP000027986"/>
    </source>
</evidence>
<evidence type="ECO:0000256" key="16">
    <source>
        <dbReference type="ARBA" id="ARBA00029570"/>
    </source>
</evidence>
<keyword evidence="22" id="KW-1185">Reference proteome</keyword>
<evidence type="ECO:0000256" key="19">
    <source>
        <dbReference type="PIRSR" id="PIRSR006135-2"/>
    </source>
</evidence>
<feature type="binding site" evidence="19">
    <location>
        <position position="64"/>
    </location>
    <ligand>
        <name>GTP</name>
        <dbReference type="ChEBI" id="CHEBI:37565"/>
    </ligand>
</feature>
<dbReference type="PANTHER" id="PTHR34848:SF1">
    <property type="entry name" value="BIFUNCTIONAL ADENOSYLCOBALAMIN BIOSYNTHESIS PROTEIN COBU"/>
    <property type="match status" value="1"/>
</dbReference>
<dbReference type="GO" id="GO:0043752">
    <property type="term" value="F:adenosylcobinamide kinase activity"/>
    <property type="evidence" value="ECO:0007669"/>
    <property type="project" value="UniProtKB-EC"/>
</dbReference>
<evidence type="ECO:0000256" key="2">
    <source>
        <dbReference type="ARBA" id="ARBA00000711"/>
    </source>
</evidence>
<evidence type="ECO:0000256" key="10">
    <source>
        <dbReference type="ARBA" id="ARBA00022573"/>
    </source>
</evidence>
<sequence length="207" mass="22481">MSAPRRVLITGGVRSGKSTYAERLLWEAPTTYLATGPTRPDDDEWRARVAAHQQRRPSHWSSLESVDVPRALTEIHGPCLLDDVGSWLTSALEESGAWVSDTGEGPRRGDEEPSTPPPPSMPTWHQRYAARADAFVAAIAAFEHDLVIVTNEVGFGLVSPYQSGRLFTDELGRLNQRLARACDDVVLVVAGCPLVIKGEPKNPSGAS</sequence>
<dbReference type="PIRSF" id="PIRSF006135">
    <property type="entry name" value="CobU"/>
    <property type="match status" value="1"/>
</dbReference>
<evidence type="ECO:0000313" key="21">
    <source>
        <dbReference type="EMBL" id="AIF40889.1"/>
    </source>
</evidence>
<feature type="binding site" evidence="19">
    <location>
        <begin position="34"/>
        <end position="36"/>
    </location>
    <ligand>
        <name>GTP</name>
        <dbReference type="ChEBI" id="CHEBI:37565"/>
    </ligand>
</feature>
<dbReference type="InterPro" id="IPR003203">
    <property type="entry name" value="CobU/CobP"/>
</dbReference>
<dbReference type="UniPathway" id="UPA00148">
    <property type="reaction ID" value="UER00236"/>
</dbReference>
<evidence type="ECO:0000256" key="3">
    <source>
        <dbReference type="ARBA" id="ARBA00001522"/>
    </source>
</evidence>
<feature type="region of interest" description="Disordered" evidence="20">
    <location>
        <begin position="98"/>
        <end position="121"/>
    </location>
</feature>
<keyword evidence="14" id="KW-0067">ATP-binding</keyword>
<dbReference type="OrthoDB" id="9788370at2"/>
<feature type="active site" description="GMP-histidine intermediate" evidence="18">
    <location>
        <position position="52"/>
    </location>
</feature>
<evidence type="ECO:0000256" key="18">
    <source>
        <dbReference type="PIRSR" id="PIRSR006135-1"/>
    </source>
</evidence>
<name>A0A075JG66_9MICO</name>
<evidence type="ECO:0000256" key="4">
    <source>
        <dbReference type="ARBA" id="ARBA00003889"/>
    </source>
</evidence>
<evidence type="ECO:0000256" key="14">
    <source>
        <dbReference type="ARBA" id="ARBA00022840"/>
    </source>
</evidence>
<dbReference type="EC" id="2.7.1.156" evidence="8"/>
<evidence type="ECO:0000256" key="5">
    <source>
        <dbReference type="ARBA" id="ARBA00004692"/>
    </source>
</evidence>
<dbReference type="GO" id="GO:0009236">
    <property type="term" value="P:cobalamin biosynthetic process"/>
    <property type="evidence" value="ECO:0007669"/>
    <property type="project" value="UniProtKB-UniPathway"/>
</dbReference>
<dbReference type="HOGENOM" id="CLU_094161_0_1_11"/>
<comment type="catalytic activity">
    <reaction evidence="3">
        <text>adenosylcob(III)inamide + GTP = adenosylcob(III)inamide phosphate + GDP + H(+)</text>
        <dbReference type="Rhea" id="RHEA:15765"/>
        <dbReference type="ChEBI" id="CHEBI:2480"/>
        <dbReference type="ChEBI" id="CHEBI:15378"/>
        <dbReference type="ChEBI" id="CHEBI:37565"/>
        <dbReference type="ChEBI" id="CHEBI:58189"/>
        <dbReference type="ChEBI" id="CHEBI:58502"/>
        <dbReference type="EC" id="2.7.1.156"/>
    </reaction>
</comment>
<dbReference type="Gene3D" id="3.40.50.300">
    <property type="entry name" value="P-loop containing nucleotide triphosphate hydrolases"/>
    <property type="match status" value="1"/>
</dbReference>
<dbReference type="eggNOG" id="COG2087">
    <property type="taxonomic scope" value="Bacteria"/>
</dbReference>
<dbReference type="Proteomes" id="UP000027986">
    <property type="component" value="Chromosome"/>
</dbReference>
<evidence type="ECO:0000256" key="13">
    <source>
        <dbReference type="ARBA" id="ARBA00022777"/>
    </source>
</evidence>
<dbReference type="EMBL" id="CP008889">
    <property type="protein sequence ID" value="AIF40889.1"/>
    <property type="molecule type" value="Genomic_DNA"/>
</dbReference>